<dbReference type="EMBL" id="BMCS01000001">
    <property type="protein sequence ID" value="GGF09403.1"/>
    <property type="molecule type" value="Genomic_DNA"/>
</dbReference>
<gene>
    <name evidence="5" type="primary">tam</name>
    <name evidence="6" type="ORF">GCM10007298_01670</name>
</gene>
<keyword evidence="3 5" id="KW-0808">Transferase</keyword>
<comment type="caution">
    <text evidence="6">The sequence shown here is derived from an EMBL/GenBank/DDBJ whole genome shotgun (WGS) entry which is preliminary data.</text>
</comment>
<evidence type="ECO:0000313" key="7">
    <source>
        <dbReference type="Proteomes" id="UP000632454"/>
    </source>
</evidence>
<keyword evidence="1 5" id="KW-0963">Cytoplasm</keyword>
<dbReference type="PANTHER" id="PTHR43861">
    <property type="entry name" value="TRANS-ACONITATE 2-METHYLTRANSFERASE-RELATED"/>
    <property type="match status" value="1"/>
</dbReference>
<accession>A0ABQ1U4F3</accession>
<evidence type="ECO:0000313" key="6">
    <source>
        <dbReference type="EMBL" id="GGF09403.1"/>
    </source>
</evidence>
<name>A0ABQ1U4F3_9NOCA</name>
<evidence type="ECO:0000256" key="4">
    <source>
        <dbReference type="ARBA" id="ARBA00022691"/>
    </source>
</evidence>
<dbReference type="Pfam" id="PF13489">
    <property type="entry name" value="Methyltransf_23"/>
    <property type="match status" value="1"/>
</dbReference>
<dbReference type="Gene3D" id="1.10.150.290">
    <property type="entry name" value="S-adenosyl-L-methionine-dependent methyltransferases"/>
    <property type="match status" value="1"/>
</dbReference>
<organism evidence="6 7">
    <name type="scientific">Williamsia phyllosphaerae</name>
    <dbReference type="NCBI Taxonomy" id="885042"/>
    <lineage>
        <taxon>Bacteria</taxon>
        <taxon>Bacillati</taxon>
        <taxon>Actinomycetota</taxon>
        <taxon>Actinomycetes</taxon>
        <taxon>Mycobacteriales</taxon>
        <taxon>Nocardiaceae</taxon>
        <taxon>Williamsia</taxon>
    </lineage>
</organism>
<evidence type="ECO:0000256" key="5">
    <source>
        <dbReference type="HAMAP-Rule" id="MF_00560"/>
    </source>
</evidence>
<evidence type="ECO:0000256" key="3">
    <source>
        <dbReference type="ARBA" id="ARBA00022679"/>
    </source>
</evidence>
<protein>
    <recommendedName>
        <fullName evidence="5">Trans-aconitate 2-methyltransferase</fullName>
        <ecNumber evidence="5">2.1.1.144</ecNumber>
    </recommendedName>
</protein>
<evidence type="ECO:0000256" key="1">
    <source>
        <dbReference type="ARBA" id="ARBA00022490"/>
    </source>
</evidence>
<dbReference type="SUPFAM" id="SSF53335">
    <property type="entry name" value="S-adenosyl-L-methionine-dependent methyltransferases"/>
    <property type="match status" value="1"/>
</dbReference>
<dbReference type="RefSeq" id="WP_188486032.1">
    <property type="nucleotide sequence ID" value="NZ_BMCS01000001.1"/>
</dbReference>
<dbReference type="Gene3D" id="3.40.50.150">
    <property type="entry name" value="Vaccinia Virus protein VP39"/>
    <property type="match status" value="1"/>
</dbReference>
<keyword evidence="4 5" id="KW-0949">S-adenosyl-L-methionine</keyword>
<dbReference type="HAMAP" id="MF_00560">
    <property type="entry name" value="Tran_acon_Me_trans"/>
    <property type="match status" value="1"/>
</dbReference>
<comment type="subcellular location">
    <subcellularLocation>
        <location evidence="5">Cytoplasm</location>
    </subcellularLocation>
</comment>
<dbReference type="InterPro" id="IPR023149">
    <property type="entry name" value="Trans_acon_MeTrfase_C"/>
</dbReference>
<dbReference type="PANTHER" id="PTHR43861:SF1">
    <property type="entry name" value="TRANS-ACONITATE 2-METHYLTRANSFERASE"/>
    <property type="match status" value="1"/>
</dbReference>
<evidence type="ECO:0000256" key="2">
    <source>
        <dbReference type="ARBA" id="ARBA00022603"/>
    </source>
</evidence>
<keyword evidence="2 5" id="KW-0489">Methyltransferase</keyword>
<dbReference type="Proteomes" id="UP000632454">
    <property type="component" value="Unassembled WGS sequence"/>
</dbReference>
<keyword evidence="7" id="KW-1185">Reference proteome</keyword>
<dbReference type="EC" id="2.1.1.144" evidence="5"/>
<comment type="similarity">
    <text evidence="5">Belongs to the methyltransferase superfamily. Tam family.</text>
</comment>
<sequence length="254" mass="28441">MWNPADYLTFADHRGRPYGELLARIDLADPRRIVDLGCGPGNLTVELSRRWPHAAIEATDNSPEMVDAARGRGLDARLQDVRDWTPSADTDVVISNATLQWVPEHRDLLRRWPEELSSGAWLAVQVPGNFEAPSHRIIREVARSDRWRDALSGIDFRGGDTVEDPDGYAALLSEAGCRVDAWETTYTQELSGPDPVLEWVTGTALTPVRDVLSEDDWAAFRADLAPELTAAYPMRPDGTTYFPFRRVFVVAQVR</sequence>
<comment type="function">
    <text evidence="5">Catalyzes the S-adenosylmethionine monomethyl esterification of trans-aconitate.</text>
</comment>
<dbReference type="InterPro" id="IPR029063">
    <property type="entry name" value="SAM-dependent_MTases_sf"/>
</dbReference>
<proteinExistence type="inferred from homology"/>
<reference evidence="7" key="1">
    <citation type="journal article" date="2019" name="Int. J. Syst. Evol. Microbiol.">
        <title>The Global Catalogue of Microorganisms (GCM) 10K type strain sequencing project: providing services to taxonomists for standard genome sequencing and annotation.</title>
        <authorList>
            <consortium name="The Broad Institute Genomics Platform"/>
            <consortium name="The Broad Institute Genome Sequencing Center for Infectious Disease"/>
            <person name="Wu L."/>
            <person name="Ma J."/>
        </authorList>
    </citation>
    <scope>NUCLEOTIDE SEQUENCE [LARGE SCALE GENOMIC DNA]</scope>
    <source>
        <strain evidence="7">CCM 7855</strain>
    </source>
</reference>
<dbReference type="NCBIfam" id="NF010703">
    <property type="entry name" value="PRK14103.1"/>
    <property type="match status" value="1"/>
</dbReference>
<dbReference type="CDD" id="cd02440">
    <property type="entry name" value="AdoMet_MTases"/>
    <property type="match status" value="1"/>
</dbReference>
<comment type="catalytic activity">
    <reaction evidence="5">
        <text>trans-aconitate + S-adenosyl-L-methionine = (E)-3-(methoxycarbonyl)pent-2-enedioate + S-adenosyl-L-homocysteine</text>
        <dbReference type="Rhea" id="RHEA:14969"/>
        <dbReference type="ChEBI" id="CHEBI:15708"/>
        <dbReference type="ChEBI" id="CHEBI:57470"/>
        <dbReference type="ChEBI" id="CHEBI:57856"/>
        <dbReference type="ChEBI" id="CHEBI:59789"/>
        <dbReference type="EC" id="2.1.1.144"/>
    </reaction>
</comment>
<dbReference type="InterPro" id="IPR023506">
    <property type="entry name" value="Trans-aconitate_MeTrfase"/>
</dbReference>